<evidence type="ECO:0000256" key="2">
    <source>
        <dbReference type="ARBA" id="ARBA00022723"/>
    </source>
</evidence>
<evidence type="ECO:0000256" key="6">
    <source>
        <dbReference type="ARBA" id="ARBA00023125"/>
    </source>
</evidence>
<keyword evidence="2" id="KW-0479">Metal-binding</keyword>
<dbReference type="Pfam" id="PF00096">
    <property type="entry name" value="zf-C2H2"/>
    <property type="match status" value="3"/>
</dbReference>
<keyword evidence="4 8" id="KW-0863">Zinc-finger</keyword>
<dbReference type="InterPro" id="IPR013087">
    <property type="entry name" value="Znf_C2H2_type"/>
</dbReference>
<evidence type="ECO:0000256" key="4">
    <source>
        <dbReference type="ARBA" id="ARBA00022771"/>
    </source>
</evidence>
<dbReference type="SUPFAM" id="SSF57667">
    <property type="entry name" value="beta-beta-alpha zinc fingers"/>
    <property type="match status" value="3"/>
</dbReference>
<evidence type="ECO:0000256" key="8">
    <source>
        <dbReference type="PROSITE-ProRule" id="PRU00042"/>
    </source>
</evidence>
<evidence type="ECO:0000256" key="3">
    <source>
        <dbReference type="ARBA" id="ARBA00022737"/>
    </source>
</evidence>
<evidence type="ECO:0000259" key="9">
    <source>
        <dbReference type="PROSITE" id="PS50157"/>
    </source>
</evidence>
<dbReference type="PANTHER" id="PTHR24381">
    <property type="entry name" value="ZINC FINGER PROTEIN"/>
    <property type="match status" value="1"/>
</dbReference>
<dbReference type="GO" id="GO:0000981">
    <property type="term" value="F:DNA-binding transcription factor activity, RNA polymerase II-specific"/>
    <property type="evidence" value="ECO:0007669"/>
    <property type="project" value="TreeGrafter"/>
</dbReference>
<proteinExistence type="predicted"/>
<keyword evidence="3" id="KW-0677">Repeat</keyword>
<dbReference type="STRING" id="144197.ENSSPAP00000028529"/>
<dbReference type="AlphaFoldDB" id="A0A3B5BEC4"/>
<sequence length="277" mass="31799">MTLTFYYRHQRTAHSDETPAKSFLHQVCQLQKKAFECKSCGLKFSRASALHSHELQHTDAYKETEEAGQMRSSLLSQDRMLESDQDVRDDEVSLESLLVSKPEMDLKIVEVDFEQADEQCALIASEAENATAEERFDCPECYRWFTSPSSLRVHRMWHGVHRRRQQQNQGQSVAAYTDILDEAEGLEGKNLTCKECGKFFSRLSALVSHQLHHPKRKPFRCPECMMSYSHAAKYNPKKTLLGPKIYHCEQCGKGFWSLGAYSHHKQSQTDCCLGPQS</sequence>
<evidence type="ECO:0000256" key="1">
    <source>
        <dbReference type="ARBA" id="ARBA00004123"/>
    </source>
</evidence>
<feature type="domain" description="C2H2-type" evidence="9">
    <location>
        <begin position="246"/>
        <end position="269"/>
    </location>
</feature>
<organism evidence="10">
    <name type="scientific">Stegastes partitus</name>
    <name type="common">bicolor damselfish</name>
    <dbReference type="NCBI Taxonomy" id="144197"/>
    <lineage>
        <taxon>Eukaryota</taxon>
        <taxon>Metazoa</taxon>
        <taxon>Chordata</taxon>
        <taxon>Craniata</taxon>
        <taxon>Vertebrata</taxon>
        <taxon>Euteleostomi</taxon>
        <taxon>Actinopterygii</taxon>
        <taxon>Neopterygii</taxon>
        <taxon>Teleostei</taxon>
        <taxon>Neoteleostei</taxon>
        <taxon>Acanthomorphata</taxon>
        <taxon>Ovalentaria</taxon>
        <taxon>Pomacentridae</taxon>
        <taxon>Stegastes</taxon>
    </lineage>
</organism>
<comment type="subcellular location">
    <subcellularLocation>
        <location evidence="1">Nucleus</location>
    </subcellularLocation>
</comment>
<evidence type="ECO:0000256" key="7">
    <source>
        <dbReference type="ARBA" id="ARBA00023242"/>
    </source>
</evidence>
<dbReference type="GeneTree" id="ENSGT01150000286939"/>
<feature type="domain" description="C2H2-type" evidence="9">
    <location>
        <begin position="191"/>
        <end position="218"/>
    </location>
</feature>
<feature type="domain" description="C2H2-type" evidence="9">
    <location>
        <begin position="136"/>
        <end position="166"/>
    </location>
</feature>
<dbReference type="PROSITE" id="PS00028">
    <property type="entry name" value="ZINC_FINGER_C2H2_1"/>
    <property type="match status" value="3"/>
</dbReference>
<protein>
    <recommendedName>
        <fullName evidence="9">C2H2-type domain-containing protein</fullName>
    </recommendedName>
</protein>
<feature type="domain" description="C2H2-type" evidence="9">
    <location>
        <begin position="35"/>
        <end position="62"/>
    </location>
</feature>
<evidence type="ECO:0000256" key="5">
    <source>
        <dbReference type="ARBA" id="ARBA00022833"/>
    </source>
</evidence>
<accession>A0A3B5BEC4</accession>
<evidence type="ECO:0000313" key="10">
    <source>
        <dbReference type="Ensembl" id="ENSSPAP00000028529.1"/>
    </source>
</evidence>
<name>A0A3B5BEC4_9TELE</name>
<dbReference type="SMART" id="SM00355">
    <property type="entry name" value="ZnF_C2H2"/>
    <property type="match status" value="4"/>
</dbReference>
<dbReference type="PANTHER" id="PTHR24381:SF390">
    <property type="entry name" value="ZINC FINGER PROTEIN 37 HOMOLOG"/>
    <property type="match status" value="1"/>
</dbReference>
<dbReference type="GO" id="GO:0000977">
    <property type="term" value="F:RNA polymerase II transcription regulatory region sequence-specific DNA binding"/>
    <property type="evidence" value="ECO:0007669"/>
    <property type="project" value="TreeGrafter"/>
</dbReference>
<dbReference type="PROSITE" id="PS50157">
    <property type="entry name" value="ZINC_FINGER_C2H2_2"/>
    <property type="match status" value="4"/>
</dbReference>
<reference evidence="10" key="1">
    <citation type="submission" date="2023-09" db="UniProtKB">
        <authorList>
            <consortium name="Ensembl"/>
        </authorList>
    </citation>
    <scope>IDENTIFICATION</scope>
</reference>
<dbReference type="Gene3D" id="3.30.160.60">
    <property type="entry name" value="Classic Zinc Finger"/>
    <property type="match status" value="3"/>
</dbReference>
<keyword evidence="5" id="KW-0862">Zinc</keyword>
<dbReference type="GO" id="GO:0005634">
    <property type="term" value="C:nucleus"/>
    <property type="evidence" value="ECO:0007669"/>
    <property type="project" value="UniProtKB-SubCell"/>
</dbReference>
<dbReference type="Ensembl" id="ENSSPAT00000028992.1">
    <property type="protein sequence ID" value="ENSSPAP00000028529.1"/>
    <property type="gene ID" value="ENSSPAG00000021469.1"/>
</dbReference>
<keyword evidence="7" id="KW-0539">Nucleus</keyword>
<dbReference type="InterPro" id="IPR036236">
    <property type="entry name" value="Znf_C2H2_sf"/>
</dbReference>
<dbReference type="GO" id="GO:0008270">
    <property type="term" value="F:zinc ion binding"/>
    <property type="evidence" value="ECO:0007669"/>
    <property type="project" value="UniProtKB-KW"/>
</dbReference>
<keyword evidence="6" id="KW-0238">DNA-binding</keyword>